<reference evidence="3" key="1">
    <citation type="journal article" date="2019" name="Int. J. Syst. Evol. Microbiol.">
        <title>The Global Catalogue of Microorganisms (GCM) 10K type strain sequencing project: providing services to taxonomists for standard genome sequencing and annotation.</title>
        <authorList>
            <consortium name="The Broad Institute Genomics Platform"/>
            <consortium name="The Broad Institute Genome Sequencing Center for Infectious Disease"/>
            <person name="Wu L."/>
            <person name="Ma J."/>
        </authorList>
    </citation>
    <scope>NUCLEOTIDE SEQUENCE [LARGE SCALE GENOMIC DNA]</scope>
    <source>
        <strain evidence="3">KCTC 12907</strain>
    </source>
</reference>
<sequence>MKKTIKLRIDIREWIEPTKVTFDLTGFSDNFGGSGYFEAETAGGNTTTMTGCLDITAKGAMGGRHGQLRSQVVRAEDGSEAHRSDRFPDRGAREH</sequence>
<name>A0ABW2F9P8_9BACL</name>
<accession>A0ABW2F9P8</accession>
<evidence type="ECO:0000313" key="2">
    <source>
        <dbReference type="EMBL" id="MFC7149946.1"/>
    </source>
</evidence>
<evidence type="ECO:0000256" key="1">
    <source>
        <dbReference type="SAM" id="MobiDB-lite"/>
    </source>
</evidence>
<dbReference type="RefSeq" id="WP_378046379.1">
    <property type="nucleotide sequence ID" value="NZ_JBHMDN010000010.1"/>
</dbReference>
<organism evidence="2 3">
    <name type="scientific">Cohnella cellulosilytica</name>
    <dbReference type="NCBI Taxonomy" id="986710"/>
    <lineage>
        <taxon>Bacteria</taxon>
        <taxon>Bacillati</taxon>
        <taxon>Bacillota</taxon>
        <taxon>Bacilli</taxon>
        <taxon>Bacillales</taxon>
        <taxon>Paenibacillaceae</taxon>
        <taxon>Cohnella</taxon>
    </lineage>
</organism>
<feature type="compositionally biased region" description="Basic and acidic residues" evidence="1">
    <location>
        <begin position="74"/>
        <end position="95"/>
    </location>
</feature>
<keyword evidence="3" id="KW-1185">Reference proteome</keyword>
<proteinExistence type="predicted"/>
<dbReference type="EMBL" id="JBHTAI010000009">
    <property type="protein sequence ID" value="MFC7149946.1"/>
    <property type="molecule type" value="Genomic_DNA"/>
</dbReference>
<feature type="region of interest" description="Disordered" evidence="1">
    <location>
        <begin position="72"/>
        <end position="95"/>
    </location>
</feature>
<comment type="caution">
    <text evidence="2">The sequence shown here is derived from an EMBL/GenBank/DDBJ whole genome shotgun (WGS) entry which is preliminary data.</text>
</comment>
<gene>
    <name evidence="2" type="ORF">ACFQMJ_15580</name>
</gene>
<dbReference type="Proteomes" id="UP001596378">
    <property type="component" value="Unassembled WGS sequence"/>
</dbReference>
<evidence type="ECO:0000313" key="3">
    <source>
        <dbReference type="Proteomes" id="UP001596378"/>
    </source>
</evidence>
<protein>
    <submittedName>
        <fullName evidence="2">Uncharacterized protein</fullName>
    </submittedName>
</protein>